<evidence type="ECO:0000256" key="2">
    <source>
        <dbReference type="PROSITE-ProRule" id="PRU00175"/>
    </source>
</evidence>
<dbReference type="PROSITE" id="PS50089">
    <property type="entry name" value="ZF_RING_2"/>
    <property type="match status" value="1"/>
</dbReference>
<sequence length="750" mass="80551">MSNEGFVSPDRRHNVVSRWKVCFPKKKDFIISVKSDEKDLAETLLQRIRELGDAPAEGLKAFCKAALDRLRADVAGADEAASDPPSEEEQKDDWEGLLADLVGPARPAAPAAAVPAVPAAAPAAPAANTTSTVKPVKKKDKTDKLTKAAAGEAAPAPPVETNTSARAEAAPDVGAGSSRDKRRRPSAEVASDVVKEPEPAPAASPSAATNVRARPAGESGPGPLDCPICWEPYDGDKREPGMGMGKCEHTVGCKRCVKDLLRRQRVGACPLCRREFTEFRRNLGLRSVVAAGAPSGAARAEPQLRPSTVEPGFVDPPSACRKRPAPPAAPLRPKAPKRLPMPRPRPFPPKAPGPVPSVSQGVSSVHGEVKKHINVGTNGVVVSQKLLRHLQAEIPTLEASWRVSIAFVKEGDKFTGHVDIGGPSCPYVQRAADQLRAKCSEEAVISVKVPEDLVGCIIGKGGQVIKELEVLHGVSIKKMQIKGPRHKCCTCAERLELFVERSEEIQEDVSINPALGGIFTRDVLQSIQMKEACQRVLELVQEDKPLQARKNLVIIQQQKEDGPVLTLKGSRAAVAAGRARIQAKIDKTTVLVTEVPAPPDVQALVPKLKWLARHGVNVEVATHVIRMRDAWVEANELDSNEAVEVTLVGELAACHTARAEAMSIARRELHRQRSDYASAQEMERIVDEFQTSLGSLPEAGNRRDRATGKLEEVLDTSGGETPSGRGRASCRGAAAGRSWKRLPAPMQPPR</sequence>
<feature type="region of interest" description="Disordered" evidence="3">
    <location>
        <begin position="297"/>
        <end position="361"/>
    </location>
</feature>
<dbReference type="InterPro" id="IPR013083">
    <property type="entry name" value="Znf_RING/FYVE/PHD"/>
</dbReference>
<dbReference type="SMART" id="SM00322">
    <property type="entry name" value="KH"/>
    <property type="match status" value="1"/>
</dbReference>
<keyword evidence="2" id="KW-0479">Metal-binding</keyword>
<feature type="region of interest" description="Disordered" evidence="3">
    <location>
        <begin position="121"/>
        <end position="227"/>
    </location>
</feature>
<feature type="compositionally biased region" description="Pro residues" evidence="3">
    <location>
        <begin position="339"/>
        <end position="355"/>
    </location>
</feature>
<comment type="caution">
    <text evidence="5">The sequence shown here is derived from an EMBL/GenBank/DDBJ whole genome shotgun (WGS) entry which is preliminary data.</text>
</comment>
<keyword evidence="1" id="KW-0694">RNA-binding</keyword>
<dbReference type="InterPro" id="IPR001841">
    <property type="entry name" value="Znf_RING"/>
</dbReference>
<feature type="compositionally biased region" description="Low complexity" evidence="3">
    <location>
        <begin position="121"/>
        <end position="134"/>
    </location>
</feature>
<dbReference type="Pfam" id="PF13639">
    <property type="entry name" value="zf-RING_2"/>
    <property type="match status" value="1"/>
</dbReference>
<dbReference type="AlphaFoldDB" id="A0AA36I9S1"/>
<organism evidence="5 6">
    <name type="scientific">Effrenium voratum</name>
    <dbReference type="NCBI Taxonomy" id="2562239"/>
    <lineage>
        <taxon>Eukaryota</taxon>
        <taxon>Sar</taxon>
        <taxon>Alveolata</taxon>
        <taxon>Dinophyceae</taxon>
        <taxon>Suessiales</taxon>
        <taxon>Symbiodiniaceae</taxon>
        <taxon>Effrenium</taxon>
    </lineage>
</organism>
<dbReference type="SUPFAM" id="SSF54791">
    <property type="entry name" value="Eukaryotic type KH-domain (KH-domain type I)"/>
    <property type="match status" value="1"/>
</dbReference>
<protein>
    <recommendedName>
        <fullName evidence="4">RING-type domain-containing protein</fullName>
    </recommendedName>
</protein>
<keyword evidence="6" id="KW-1185">Reference proteome</keyword>
<dbReference type="GO" id="GO:0008270">
    <property type="term" value="F:zinc ion binding"/>
    <property type="evidence" value="ECO:0007669"/>
    <property type="project" value="UniProtKB-KW"/>
</dbReference>
<evidence type="ECO:0000256" key="1">
    <source>
        <dbReference type="PROSITE-ProRule" id="PRU00117"/>
    </source>
</evidence>
<dbReference type="Proteomes" id="UP001178507">
    <property type="component" value="Unassembled WGS sequence"/>
</dbReference>
<feature type="region of interest" description="Disordered" evidence="3">
    <location>
        <begin position="76"/>
        <end position="100"/>
    </location>
</feature>
<feature type="compositionally biased region" description="Basic and acidic residues" evidence="3">
    <location>
        <begin position="700"/>
        <end position="712"/>
    </location>
</feature>
<dbReference type="GO" id="GO:0003723">
    <property type="term" value="F:RNA binding"/>
    <property type="evidence" value="ECO:0007669"/>
    <property type="project" value="UniProtKB-UniRule"/>
</dbReference>
<dbReference type="Pfam" id="PF00013">
    <property type="entry name" value="KH_1"/>
    <property type="match status" value="1"/>
</dbReference>
<name>A0AA36I9S1_9DINO</name>
<keyword evidence="2" id="KW-0862">Zinc</keyword>
<dbReference type="InterPro" id="IPR004087">
    <property type="entry name" value="KH_dom"/>
</dbReference>
<keyword evidence="2" id="KW-0863">Zinc-finger</keyword>
<reference evidence="5" key="1">
    <citation type="submission" date="2023-08" db="EMBL/GenBank/DDBJ databases">
        <authorList>
            <person name="Chen Y."/>
            <person name="Shah S."/>
            <person name="Dougan E. K."/>
            <person name="Thang M."/>
            <person name="Chan C."/>
        </authorList>
    </citation>
    <scope>NUCLEOTIDE SEQUENCE</scope>
</reference>
<dbReference type="SUPFAM" id="SSF57850">
    <property type="entry name" value="RING/U-box"/>
    <property type="match status" value="1"/>
</dbReference>
<dbReference type="SMART" id="SM00184">
    <property type="entry name" value="RING"/>
    <property type="match status" value="1"/>
</dbReference>
<accession>A0AA36I9S1</accession>
<dbReference type="Gene3D" id="3.30.1370.10">
    <property type="entry name" value="K Homology domain, type 1"/>
    <property type="match status" value="1"/>
</dbReference>
<feature type="domain" description="RING-type" evidence="4">
    <location>
        <begin position="226"/>
        <end position="273"/>
    </location>
</feature>
<evidence type="ECO:0000256" key="3">
    <source>
        <dbReference type="SAM" id="MobiDB-lite"/>
    </source>
</evidence>
<dbReference type="Gene3D" id="3.30.40.10">
    <property type="entry name" value="Zinc/RING finger domain, C3HC4 (zinc finger)"/>
    <property type="match status" value="1"/>
</dbReference>
<dbReference type="InterPro" id="IPR036612">
    <property type="entry name" value="KH_dom_type_1_sf"/>
</dbReference>
<gene>
    <name evidence="5" type="ORF">EVOR1521_LOCUS10775</name>
</gene>
<evidence type="ECO:0000259" key="4">
    <source>
        <dbReference type="PROSITE" id="PS50089"/>
    </source>
</evidence>
<dbReference type="EMBL" id="CAUJNA010001046">
    <property type="protein sequence ID" value="CAJ1383743.1"/>
    <property type="molecule type" value="Genomic_DNA"/>
</dbReference>
<feature type="region of interest" description="Disordered" evidence="3">
    <location>
        <begin position="693"/>
        <end position="750"/>
    </location>
</feature>
<dbReference type="InterPro" id="IPR004088">
    <property type="entry name" value="KH_dom_type_1"/>
</dbReference>
<proteinExistence type="predicted"/>
<evidence type="ECO:0000313" key="5">
    <source>
        <dbReference type="EMBL" id="CAJ1383743.1"/>
    </source>
</evidence>
<feature type="compositionally biased region" description="Low complexity" evidence="3">
    <location>
        <begin position="723"/>
        <end position="737"/>
    </location>
</feature>
<dbReference type="PROSITE" id="PS50084">
    <property type="entry name" value="KH_TYPE_1"/>
    <property type="match status" value="1"/>
</dbReference>
<evidence type="ECO:0000313" key="6">
    <source>
        <dbReference type="Proteomes" id="UP001178507"/>
    </source>
</evidence>